<protein>
    <recommendedName>
        <fullName evidence="2">DOG1 domain-containing protein</fullName>
    </recommendedName>
</protein>
<keyword evidence="1" id="KW-0175">Coiled coil</keyword>
<dbReference type="Pfam" id="PF14144">
    <property type="entry name" value="DOG1"/>
    <property type="match status" value="1"/>
</dbReference>
<evidence type="ECO:0000259" key="2">
    <source>
        <dbReference type="PROSITE" id="PS51806"/>
    </source>
</evidence>
<dbReference type="GO" id="GO:0043565">
    <property type="term" value="F:sequence-specific DNA binding"/>
    <property type="evidence" value="ECO:0007669"/>
    <property type="project" value="InterPro"/>
</dbReference>
<reference evidence="3 4" key="1">
    <citation type="journal article" date="2010" name="Nature">
        <title>Genome sequence of the palaeopolyploid soybean.</title>
        <authorList>
            <person name="Schmutz J."/>
            <person name="Cannon S.B."/>
            <person name="Schlueter J."/>
            <person name="Ma J."/>
            <person name="Mitros T."/>
            <person name="Nelson W."/>
            <person name="Hyten D.L."/>
            <person name="Song Q."/>
            <person name="Thelen J.J."/>
            <person name="Cheng J."/>
            <person name="Xu D."/>
            <person name="Hellsten U."/>
            <person name="May G.D."/>
            <person name="Yu Y."/>
            <person name="Sakurai T."/>
            <person name="Umezawa T."/>
            <person name="Bhattacharyya M.K."/>
            <person name="Sandhu D."/>
            <person name="Valliyodan B."/>
            <person name="Lindquist E."/>
            <person name="Peto M."/>
            <person name="Grant D."/>
            <person name="Shu S."/>
            <person name="Goodstein D."/>
            <person name="Barry K."/>
            <person name="Futrell-Griggs M."/>
            <person name="Abernathy B."/>
            <person name="Du J."/>
            <person name="Tian Z."/>
            <person name="Zhu L."/>
            <person name="Gill N."/>
            <person name="Joshi T."/>
            <person name="Libault M."/>
            <person name="Sethuraman A."/>
            <person name="Zhang X.-C."/>
            <person name="Shinozaki K."/>
            <person name="Nguyen H.T."/>
            <person name="Wing R.A."/>
            <person name="Cregan P."/>
            <person name="Specht J."/>
            <person name="Grimwood J."/>
            <person name="Rokhsar D."/>
            <person name="Stacey G."/>
            <person name="Shoemaker R.C."/>
            <person name="Jackson S.A."/>
        </authorList>
    </citation>
    <scope>NUCLEOTIDE SEQUENCE [LARGE SCALE GENOMIC DNA]</scope>
    <source>
        <strain evidence="4">cv. Williams 82</strain>
        <tissue evidence="3">Callus</tissue>
    </source>
</reference>
<dbReference type="Proteomes" id="UP000008827">
    <property type="component" value="Chromosome 6"/>
</dbReference>
<keyword evidence="5" id="KW-1185">Reference proteome</keyword>
<dbReference type="PaxDb" id="3847-GLYMA06G09531.1"/>
<dbReference type="PANTHER" id="PTHR46354:SF1">
    <property type="entry name" value="PROTEIN RESPONSE TO ABA AND SALT 1-RELATED"/>
    <property type="match status" value="1"/>
</dbReference>
<dbReference type="EMBL" id="CM000839">
    <property type="protein sequence ID" value="KRH52855.1"/>
    <property type="molecule type" value="Genomic_DNA"/>
</dbReference>
<sequence>WRAMVLSHYQQFMEEKSNVANDDVYLLFSPPWLSAYERALLWIGDYKPSLIHRLVDGAVKGLTAEQRGRVERTRDKTKRAERELTEAVASVQESMANNGAGAALEGLGKALEKVLERADELRALAMRKVVGILSPPRTVALLAATMHFQMRVRMWGLQRAEVGRSRR</sequence>
<dbReference type="OMA" id="HYQQFME"/>
<proteinExistence type="predicted"/>
<accession>K7KU33</accession>
<feature type="coiled-coil region" evidence="1">
    <location>
        <begin position="70"/>
        <end position="124"/>
    </location>
</feature>
<dbReference type="STRING" id="3847.K7KU33"/>
<evidence type="ECO:0000256" key="1">
    <source>
        <dbReference type="SAM" id="Coils"/>
    </source>
</evidence>
<feature type="domain" description="DOG1" evidence="2">
    <location>
        <begin position="1"/>
        <end position="162"/>
    </location>
</feature>
<reference evidence="4" key="2">
    <citation type="submission" date="2018-02" db="UniProtKB">
        <authorList>
            <consortium name="EnsemblPlants"/>
        </authorList>
    </citation>
    <scope>IDENTIFICATION</scope>
    <source>
        <strain evidence="4">Williams 82</strain>
    </source>
</reference>
<dbReference type="PROSITE" id="PS51806">
    <property type="entry name" value="DOG1"/>
    <property type="match status" value="1"/>
</dbReference>
<evidence type="ECO:0000313" key="5">
    <source>
        <dbReference type="Proteomes" id="UP000008827"/>
    </source>
</evidence>
<dbReference type="AlphaFoldDB" id="K7KU33"/>
<reference evidence="3" key="3">
    <citation type="submission" date="2018-07" db="EMBL/GenBank/DDBJ databases">
        <title>WGS assembly of Glycine max.</title>
        <authorList>
            <person name="Schmutz J."/>
            <person name="Cannon S."/>
            <person name="Schlueter J."/>
            <person name="Ma J."/>
            <person name="Mitros T."/>
            <person name="Nelson W."/>
            <person name="Hyten D."/>
            <person name="Song Q."/>
            <person name="Thelen J."/>
            <person name="Cheng J."/>
            <person name="Xu D."/>
            <person name="Hellsten U."/>
            <person name="May G."/>
            <person name="Yu Y."/>
            <person name="Sakurai T."/>
            <person name="Umezawa T."/>
            <person name="Bhattacharyya M."/>
            <person name="Sandhu D."/>
            <person name="Valliyodan B."/>
            <person name="Lindquist E."/>
            <person name="Peto M."/>
            <person name="Grant D."/>
            <person name="Shu S."/>
            <person name="Goodstein D."/>
            <person name="Barry K."/>
            <person name="Futrell-Griggs M."/>
            <person name="Abernathy B."/>
            <person name="Du J."/>
            <person name="Tian Z."/>
            <person name="Zhu L."/>
            <person name="Gill N."/>
            <person name="Joshi T."/>
            <person name="Libault M."/>
            <person name="Sethuraman A."/>
            <person name="Zhang X."/>
            <person name="Shinozaki K."/>
            <person name="Nguyen H."/>
            <person name="Wing R."/>
            <person name="Cregan P."/>
            <person name="Specht J."/>
            <person name="Grimwood J."/>
            <person name="Rokhsar D."/>
            <person name="Stacey G."/>
            <person name="Shoemaker R."/>
            <person name="Jackson S."/>
        </authorList>
    </citation>
    <scope>NUCLEOTIDE SEQUENCE</scope>
    <source>
        <tissue evidence="3">Callus</tissue>
    </source>
</reference>
<gene>
    <name evidence="3" type="ORF">GLYMA_06G090900</name>
</gene>
<evidence type="ECO:0000313" key="4">
    <source>
        <dbReference type="EnsemblPlants" id="KRH52855"/>
    </source>
</evidence>
<dbReference type="EnsemblPlants" id="KRH52855">
    <property type="protein sequence ID" value="KRH52855"/>
    <property type="gene ID" value="GLYMA_06G090900"/>
</dbReference>
<dbReference type="PANTHER" id="PTHR46354">
    <property type="entry name" value="DOG1 DOMAIN-CONTAINING PROTEIN"/>
    <property type="match status" value="1"/>
</dbReference>
<organism evidence="4">
    <name type="scientific">Glycine max</name>
    <name type="common">Soybean</name>
    <name type="synonym">Glycine hispida</name>
    <dbReference type="NCBI Taxonomy" id="3847"/>
    <lineage>
        <taxon>Eukaryota</taxon>
        <taxon>Viridiplantae</taxon>
        <taxon>Streptophyta</taxon>
        <taxon>Embryophyta</taxon>
        <taxon>Tracheophyta</taxon>
        <taxon>Spermatophyta</taxon>
        <taxon>Magnoliopsida</taxon>
        <taxon>eudicotyledons</taxon>
        <taxon>Gunneridae</taxon>
        <taxon>Pentapetalae</taxon>
        <taxon>rosids</taxon>
        <taxon>fabids</taxon>
        <taxon>Fabales</taxon>
        <taxon>Fabaceae</taxon>
        <taxon>Papilionoideae</taxon>
        <taxon>50 kb inversion clade</taxon>
        <taxon>NPAAA clade</taxon>
        <taxon>indigoferoid/millettioid clade</taxon>
        <taxon>Phaseoleae</taxon>
        <taxon>Glycine</taxon>
        <taxon>Glycine subgen. Soja</taxon>
    </lineage>
</organism>
<dbReference type="InterPro" id="IPR025422">
    <property type="entry name" value="TGA_domain"/>
</dbReference>
<dbReference type="InParanoid" id="K7KU33"/>
<dbReference type="Gramene" id="KRH52855">
    <property type="protein sequence ID" value="KRH52855"/>
    <property type="gene ID" value="GLYMA_06G090900"/>
</dbReference>
<dbReference type="eggNOG" id="ENOG502RZPJ">
    <property type="taxonomic scope" value="Eukaryota"/>
</dbReference>
<dbReference type="SMR" id="K7KU33"/>
<dbReference type="HOGENOM" id="CLU_024782_2_1_1"/>
<name>K7KU33_SOYBN</name>
<dbReference type="InterPro" id="IPR051886">
    <property type="entry name" value="Seed_Dev/Stress_Resp_Reg"/>
</dbReference>
<evidence type="ECO:0000313" key="3">
    <source>
        <dbReference type="EMBL" id="KRH52855.1"/>
    </source>
</evidence>
<dbReference type="GO" id="GO:0006351">
    <property type="term" value="P:DNA-templated transcription"/>
    <property type="evidence" value="ECO:0007669"/>
    <property type="project" value="InterPro"/>
</dbReference>